<evidence type="ECO:0000256" key="5">
    <source>
        <dbReference type="ARBA" id="ARBA00023015"/>
    </source>
</evidence>
<evidence type="ECO:0000259" key="11">
    <source>
        <dbReference type="Pfam" id="PF09159"/>
    </source>
</evidence>
<evidence type="ECO:0000256" key="9">
    <source>
        <dbReference type="ARBA" id="ARBA00025262"/>
    </source>
</evidence>
<keyword evidence="4" id="KW-0809">Transit peptide</keyword>
<dbReference type="PANTHER" id="PTHR21053">
    <property type="entry name" value="TRANSCRIPTION ELONGATION FACTOR, MITOCHONDRIAL"/>
    <property type="match status" value="1"/>
</dbReference>
<comment type="subcellular location">
    <subcellularLocation>
        <location evidence="1">Mitochondrion matrix</location>
        <location evidence="1">Mitochondrion nucleoid</location>
    </subcellularLocation>
</comment>
<keyword evidence="13" id="KW-1185">Reference proteome</keyword>
<comment type="caution">
    <text evidence="12">The sequence shown here is derived from an EMBL/GenBank/DDBJ whole genome shotgun (WGS) entry which is preliminary data.</text>
</comment>
<accession>A0AAD9Q9J4</accession>
<evidence type="ECO:0000313" key="13">
    <source>
        <dbReference type="Proteomes" id="UP001249851"/>
    </source>
</evidence>
<comment type="similarity">
    <text evidence="2">Belongs to the TEFM family.</text>
</comment>
<evidence type="ECO:0000256" key="3">
    <source>
        <dbReference type="ARBA" id="ARBA00017000"/>
    </source>
</evidence>
<feature type="domain" description="Mitochondrial resolvase Ydc2 catalytic" evidence="11">
    <location>
        <begin position="211"/>
        <end position="398"/>
    </location>
</feature>
<dbReference type="GO" id="GO:0003676">
    <property type="term" value="F:nucleic acid binding"/>
    <property type="evidence" value="ECO:0007669"/>
    <property type="project" value="InterPro"/>
</dbReference>
<evidence type="ECO:0000256" key="6">
    <source>
        <dbReference type="ARBA" id="ARBA00023128"/>
    </source>
</evidence>
<keyword evidence="7" id="KW-0804">Transcription</keyword>
<keyword evidence="5" id="KW-0805">Transcription regulation</keyword>
<dbReference type="AlphaFoldDB" id="A0AAD9Q9J4"/>
<dbReference type="InterPro" id="IPR039150">
    <property type="entry name" value="TEFM"/>
</dbReference>
<feature type="region of interest" description="Disordered" evidence="10">
    <location>
        <begin position="64"/>
        <end position="85"/>
    </location>
</feature>
<gene>
    <name evidence="12" type="ORF">P5673_020637</name>
</gene>
<evidence type="ECO:0000256" key="7">
    <source>
        <dbReference type="ARBA" id="ARBA00023163"/>
    </source>
</evidence>
<dbReference type="InterPro" id="IPR012337">
    <property type="entry name" value="RNaseH-like_sf"/>
</dbReference>
<dbReference type="GO" id="GO:0030337">
    <property type="term" value="F:DNA polymerase processivity factor activity"/>
    <property type="evidence" value="ECO:0007669"/>
    <property type="project" value="TreeGrafter"/>
</dbReference>
<dbReference type="Proteomes" id="UP001249851">
    <property type="component" value="Unassembled WGS sequence"/>
</dbReference>
<name>A0AAD9Q9J4_ACRCE</name>
<dbReference type="GO" id="GO:0003746">
    <property type="term" value="F:translation elongation factor activity"/>
    <property type="evidence" value="ECO:0007669"/>
    <property type="project" value="UniProtKB-KW"/>
</dbReference>
<keyword evidence="8" id="KW-1135">Mitochondrion nucleoid</keyword>
<protein>
    <recommendedName>
        <fullName evidence="3">Transcription elongation factor, mitochondrial</fullName>
    </recommendedName>
</protein>
<feature type="compositionally biased region" description="Polar residues" evidence="10">
    <location>
        <begin position="64"/>
        <end position="76"/>
    </location>
</feature>
<reference evidence="12" key="2">
    <citation type="journal article" date="2023" name="Science">
        <title>Genomic signatures of disease resistance in endangered staghorn corals.</title>
        <authorList>
            <person name="Vollmer S.V."/>
            <person name="Selwyn J.D."/>
            <person name="Despard B.A."/>
            <person name="Roesel C.L."/>
        </authorList>
    </citation>
    <scope>NUCLEOTIDE SEQUENCE</scope>
    <source>
        <strain evidence="12">K2</strain>
    </source>
</reference>
<dbReference type="InterPro" id="IPR036397">
    <property type="entry name" value="RNaseH_sf"/>
</dbReference>
<dbReference type="GO" id="GO:0006392">
    <property type="term" value="P:transcription elongation by mitochondrial RNA polymerase"/>
    <property type="evidence" value="ECO:0007669"/>
    <property type="project" value="InterPro"/>
</dbReference>
<comment type="function">
    <text evidence="9">Transcription elongation factor which increases mitochondrial RNA polymerase processivity. Regulates transcription of the mitochondrial genome, including genes important for the oxidative phosphorylation machinery.</text>
</comment>
<evidence type="ECO:0000256" key="2">
    <source>
        <dbReference type="ARBA" id="ARBA00009086"/>
    </source>
</evidence>
<keyword evidence="12" id="KW-0648">Protein biosynthesis</keyword>
<organism evidence="12 13">
    <name type="scientific">Acropora cervicornis</name>
    <name type="common">Staghorn coral</name>
    <dbReference type="NCBI Taxonomy" id="6130"/>
    <lineage>
        <taxon>Eukaryota</taxon>
        <taxon>Metazoa</taxon>
        <taxon>Cnidaria</taxon>
        <taxon>Anthozoa</taxon>
        <taxon>Hexacorallia</taxon>
        <taxon>Scleractinia</taxon>
        <taxon>Astrocoeniina</taxon>
        <taxon>Acroporidae</taxon>
        <taxon>Acropora</taxon>
    </lineage>
</organism>
<keyword evidence="6" id="KW-0496">Mitochondrion</keyword>
<dbReference type="Pfam" id="PF12836">
    <property type="entry name" value="HHH_3"/>
    <property type="match status" value="1"/>
</dbReference>
<dbReference type="PANTHER" id="PTHR21053:SF2">
    <property type="entry name" value="TRANSCRIPTION ELONGATION FACTOR, MITOCHONDRIAL"/>
    <property type="match status" value="1"/>
</dbReference>
<dbReference type="GO" id="GO:0042645">
    <property type="term" value="C:mitochondrial nucleoid"/>
    <property type="evidence" value="ECO:0007669"/>
    <property type="project" value="UniProtKB-SubCell"/>
</dbReference>
<proteinExistence type="inferred from homology"/>
<dbReference type="InterPro" id="IPR015242">
    <property type="entry name" value="Ydc2_cat"/>
</dbReference>
<evidence type="ECO:0000256" key="1">
    <source>
        <dbReference type="ARBA" id="ARBA00004436"/>
    </source>
</evidence>
<dbReference type="EMBL" id="JARQWQ010000051">
    <property type="protein sequence ID" value="KAK2557158.1"/>
    <property type="molecule type" value="Genomic_DNA"/>
</dbReference>
<reference evidence="12" key="1">
    <citation type="journal article" date="2023" name="G3 (Bethesda)">
        <title>Whole genome assembly and annotation of the endangered Caribbean coral Acropora cervicornis.</title>
        <authorList>
            <person name="Selwyn J.D."/>
            <person name="Vollmer S.V."/>
        </authorList>
    </citation>
    <scope>NUCLEOTIDE SEQUENCE</scope>
    <source>
        <strain evidence="12">K2</strain>
    </source>
</reference>
<sequence>MFAERCSLKEFGIEDLSISMEYLTRTFSSVVKDLLRRRSPNGTPLSLHACSYVVALRSLSSSVMKNNNENGDQSDPQPIKTKRKGNVSLDLAETNREEILRELNSRSLEELTNTKGIGKSKAVSLVEYRDNFGTFKNIEELFHVKGFGIAFFRKLEETGKLASVKKKTSKGLEKIQELLVDNKREVISEIVSIDIGFQNAAWIHMDENKQVLGWSRAEIQKPRPYNPAVFRPLVQEFVDTVPRTDVYVIEMQSHRIGKQTAALLPFAVHLRVFEAMLTCLLPGLVIPFDPQYTSKHFCLPTGNSKKRAAVNLVESLFLDRRNEEPFEAQCEQFLKEQQGMTGSVELVESVIDKPNSRFPGNNNKPLLQISREFTNYFKSADKKDDLSDCLLQALAFFDLVVERRDNNIPL</sequence>
<evidence type="ECO:0000256" key="4">
    <source>
        <dbReference type="ARBA" id="ARBA00022946"/>
    </source>
</evidence>
<evidence type="ECO:0000313" key="12">
    <source>
        <dbReference type="EMBL" id="KAK2557158.1"/>
    </source>
</evidence>
<dbReference type="Gene3D" id="1.10.150.320">
    <property type="entry name" value="Photosystem II 12 kDa extrinsic protein"/>
    <property type="match status" value="1"/>
</dbReference>
<dbReference type="SUPFAM" id="SSF53098">
    <property type="entry name" value="Ribonuclease H-like"/>
    <property type="match status" value="1"/>
</dbReference>
<keyword evidence="12" id="KW-0251">Elongation factor</keyword>
<evidence type="ECO:0000256" key="10">
    <source>
        <dbReference type="SAM" id="MobiDB-lite"/>
    </source>
</evidence>
<dbReference type="InterPro" id="IPR010994">
    <property type="entry name" value="RuvA_2-like"/>
</dbReference>
<dbReference type="Pfam" id="PF09159">
    <property type="entry name" value="Ydc2-catalyt"/>
    <property type="match status" value="1"/>
</dbReference>
<dbReference type="SUPFAM" id="SSF47781">
    <property type="entry name" value="RuvA domain 2-like"/>
    <property type="match status" value="1"/>
</dbReference>
<evidence type="ECO:0000256" key="8">
    <source>
        <dbReference type="ARBA" id="ARBA00023271"/>
    </source>
</evidence>
<dbReference type="Gene3D" id="3.30.420.10">
    <property type="entry name" value="Ribonuclease H-like superfamily/Ribonuclease H"/>
    <property type="match status" value="1"/>
</dbReference>